<evidence type="ECO:0000313" key="1">
    <source>
        <dbReference type="EMBL" id="MBH5143859.1"/>
    </source>
</evidence>
<gene>
    <name evidence="1" type="ORF">I3517_14695</name>
</gene>
<sequence>MTRSSSVGALAVGALMFGVVLLTGCGNENSTESSATRFERLCSQFCEDGEELADITCTKAHGSNCLAVVEDKADFAHRITQVGIAAGSVQGQALTVSESAQAFENAGCGMSSMSTGSANYCKSSLSTFEASFNELLDRLNQR</sequence>
<reference evidence="1 2" key="1">
    <citation type="submission" date="2020-12" db="EMBL/GenBank/DDBJ databases">
        <title>Draft genome sequence of furan degrading bacterial strain FUR100.</title>
        <authorList>
            <person name="Woiski C."/>
        </authorList>
    </citation>
    <scope>NUCLEOTIDE SEQUENCE [LARGE SCALE GENOMIC DNA]</scope>
    <source>
        <strain evidence="1 2">FUR100</strain>
    </source>
</reference>
<evidence type="ECO:0000313" key="2">
    <source>
        <dbReference type="Proteomes" id="UP000627573"/>
    </source>
</evidence>
<dbReference type="RefSeq" id="WP_197941183.1">
    <property type="nucleotide sequence ID" value="NZ_JAECSB010000045.1"/>
</dbReference>
<protein>
    <recommendedName>
        <fullName evidence="3">Lipoprotein</fullName>
    </recommendedName>
</protein>
<accession>A0A8I0ZX38</accession>
<keyword evidence="2" id="KW-1185">Reference proteome</keyword>
<dbReference type="PROSITE" id="PS51257">
    <property type="entry name" value="PROKAR_LIPOPROTEIN"/>
    <property type="match status" value="1"/>
</dbReference>
<dbReference type="AlphaFoldDB" id="A0A8I0ZX38"/>
<dbReference type="Proteomes" id="UP000627573">
    <property type="component" value="Unassembled WGS sequence"/>
</dbReference>
<name>A0A8I0ZX38_RHOER</name>
<comment type="caution">
    <text evidence="1">The sequence shown here is derived from an EMBL/GenBank/DDBJ whole genome shotgun (WGS) entry which is preliminary data.</text>
</comment>
<dbReference type="EMBL" id="JAECSB010000045">
    <property type="protein sequence ID" value="MBH5143859.1"/>
    <property type="molecule type" value="Genomic_DNA"/>
</dbReference>
<organism evidence="1 2">
    <name type="scientific">Rhodococcus erythropolis</name>
    <name type="common">Arthrobacter picolinophilus</name>
    <dbReference type="NCBI Taxonomy" id="1833"/>
    <lineage>
        <taxon>Bacteria</taxon>
        <taxon>Bacillati</taxon>
        <taxon>Actinomycetota</taxon>
        <taxon>Actinomycetes</taxon>
        <taxon>Mycobacteriales</taxon>
        <taxon>Nocardiaceae</taxon>
        <taxon>Rhodococcus</taxon>
        <taxon>Rhodococcus erythropolis group</taxon>
    </lineage>
</organism>
<proteinExistence type="predicted"/>
<evidence type="ECO:0008006" key="3">
    <source>
        <dbReference type="Google" id="ProtNLM"/>
    </source>
</evidence>